<dbReference type="Pfam" id="PF02449">
    <property type="entry name" value="Glyco_hydro_42"/>
    <property type="match status" value="1"/>
</dbReference>
<dbReference type="KEGG" id="acad:UA74_23870"/>
<feature type="active site" description="Proton donor" evidence="7">
    <location>
        <position position="156"/>
    </location>
</feature>
<feature type="domain" description="Beta-galactosidase C-terminal" evidence="12">
    <location>
        <begin position="629"/>
        <end position="690"/>
    </location>
</feature>
<dbReference type="CDD" id="cd03143">
    <property type="entry name" value="A4_beta-galactosidase_middle_domain"/>
    <property type="match status" value="1"/>
</dbReference>
<feature type="domain" description="Glycoside hydrolase family 42 N-terminal" evidence="10">
    <location>
        <begin position="20"/>
        <end position="389"/>
    </location>
</feature>
<comment type="catalytic activity">
    <reaction evidence="1 6">
        <text>Hydrolysis of terminal non-reducing beta-D-galactose residues in beta-D-galactosides.</text>
        <dbReference type="EC" id="3.2.1.23"/>
    </reaction>
</comment>
<feature type="binding site" evidence="8">
    <location>
        <position position="155"/>
    </location>
    <ligand>
        <name>substrate</name>
    </ligand>
</feature>
<dbReference type="Gene3D" id="2.60.40.1180">
    <property type="entry name" value="Golgi alpha-mannosidase II"/>
    <property type="match status" value="1"/>
</dbReference>
<dbReference type="GO" id="GO:0004565">
    <property type="term" value="F:beta-galactosidase activity"/>
    <property type="evidence" value="ECO:0007669"/>
    <property type="project" value="UniProtKB-EC"/>
</dbReference>
<feature type="binding site" evidence="8">
    <location>
        <position position="117"/>
    </location>
    <ligand>
        <name>substrate</name>
    </ligand>
</feature>
<feature type="binding site" evidence="9">
    <location>
        <position position="121"/>
    </location>
    <ligand>
        <name>Zn(2+)</name>
        <dbReference type="ChEBI" id="CHEBI:29105"/>
    </ligand>
</feature>
<evidence type="ECO:0000313" key="14">
    <source>
        <dbReference type="Proteomes" id="UP000185511"/>
    </source>
</evidence>
<evidence type="ECO:0000256" key="2">
    <source>
        <dbReference type="ARBA" id="ARBA00005940"/>
    </source>
</evidence>
<dbReference type="SUPFAM" id="SSF51445">
    <property type="entry name" value="(Trans)glycosidases"/>
    <property type="match status" value="1"/>
</dbReference>
<dbReference type="RefSeq" id="WP_075742265.1">
    <property type="nucleotide sequence ID" value="NZ_CP016076.1"/>
</dbReference>
<dbReference type="GO" id="GO:0046872">
    <property type="term" value="F:metal ion binding"/>
    <property type="evidence" value="ECO:0007669"/>
    <property type="project" value="UniProtKB-KW"/>
</dbReference>
<keyword evidence="4 6" id="KW-0378">Hydrolase</keyword>
<dbReference type="EMBL" id="CP016076">
    <property type="protein sequence ID" value="APU16792.1"/>
    <property type="molecule type" value="Genomic_DNA"/>
</dbReference>
<evidence type="ECO:0000259" key="11">
    <source>
        <dbReference type="Pfam" id="PF08532"/>
    </source>
</evidence>
<evidence type="ECO:0000256" key="7">
    <source>
        <dbReference type="PIRSR" id="PIRSR001084-1"/>
    </source>
</evidence>
<comment type="similarity">
    <text evidence="2 6">Belongs to the glycosyl hydrolase 42 family.</text>
</comment>
<protein>
    <recommendedName>
        <fullName evidence="3 6">Beta-galactosidase</fullName>
        <shortName evidence="6">Beta-gal</shortName>
        <ecNumber evidence="3 6">3.2.1.23</ecNumber>
    </recommendedName>
</protein>
<evidence type="ECO:0000259" key="10">
    <source>
        <dbReference type="Pfam" id="PF02449"/>
    </source>
</evidence>
<organism evidence="13 14">
    <name type="scientific">Actinoalloteichus fjordicus</name>
    <dbReference type="NCBI Taxonomy" id="1612552"/>
    <lineage>
        <taxon>Bacteria</taxon>
        <taxon>Bacillati</taxon>
        <taxon>Actinomycetota</taxon>
        <taxon>Actinomycetes</taxon>
        <taxon>Pseudonocardiales</taxon>
        <taxon>Pseudonocardiaceae</taxon>
        <taxon>Actinoalloteichus</taxon>
    </lineage>
</organism>
<dbReference type="GO" id="GO:0006012">
    <property type="term" value="P:galactose metabolic process"/>
    <property type="evidence" value="ECO:0007669"/>
    <property type="project" value="InterPro"/>
</dbReference>
<evidence type="ECO:0000256" key="6">
    <source>
        <dbReference type="PIRNR" id="PIRNR001084"/>
    </source>
</evidence>
<dbReference type="InterPro" id="IPR029062">
    <property type="entry name" value="Class_I_gatase-like"/>
</dbReference>
<dbReference type="GO" id="GO:0009341">
    <property type="term" value="C:beta-galactosidase complex"/>
    <property type="evidence" value="ECO:0007669"/>
    <property type="project" value="InterPro"/>
</dbReference>
<feature type="binding site" evidence="8">
    <location>
        <position position="320"/>
    </location>
    <ligand>
        <name>substrate</name>
    </ligand>
</feature>
<keyword evidence="14" id="KW-1185">Reference proteome</keyword>
<dbReference type="InterPro" id="IPR013780">
    <property type="entry name" value="Glyco_hydro_b"/>
</dbReference>
<evidence type="ECO:0000256" key="3">
    <source>
        <dbReference type="ARBA" id="ARBA00012756"/>
    </source>
</evidence>
<evidence type="ECO:0000256" key="4">
    <source>
        <dbReference type="ARBA" id="ARBA00022801"/>
    </source>
</evidence>
<evidence type="ECO:0000256" key="9">
    <source>
        <dbReference type="PIRSR" id="PIRSR001084-3"/>
    </source>
</evidence>
<dbReference type="InterPro" id="IPR003476">
    <property type="entry name" value="Glyco_hydro_42"/>
</dbReference>
<keyword evidence="9" id="KW-0479">Metal-binding</keyword>
<feature type="active site" description="Nucleophile" evidence="7">
    <location>
        <position position="312"/>
    </location>
</feature>
<accession>A0AAC9PU66</accession>
<keyword evidence="5 6" id="KW-0326">Glycosidase</keyword>
<dbReference type="PANTHER" id="PTHR36447">
    <property type="entry name" value="BETA-GALACTOSIDASE GANA"/>
    <property type="match status" value="1"/>
</dbReference>
<dbReference type="Gene3D" id="3.20.20.80">
    <property type="entry name" value="Glycosidases"/>
    <property type="match status" value="1"/>
</dbReference>
<name>A0AAC9PU66_9PSEU</name>
<dbReference type="InterPro" id="IPR017853">
    <property type="entry name" value="GH"/>
</dbReference>
<evidence type="ECO:0000313" key="13">
    <source>
        <dbReference type="EMBL" id="APU16792.1"/>
    </source>
</evidence>
<reference evidence="14" key="1">
    <citation type="submission" date="2016-06" db="EMBL/GenBank/DDBJ databases">
        <title>Complete genome sequence of Actinoalloteichus fjordicus DSM 46855 (=ADI127-17), type strain of the new species Actinoalloteichus fjordicus.</title>
        <authorList>
            <person name="Ruckert C."/>
            <person name="Nouioui I."/>
            <person name="Willmese J."/>
            <person name="van Wezel G."/>
            <person name="Klenk H.-P."/>
            <person name="Kalinowski J."/>
            <person name="Zotchev S.B."/>
        </authorList>
    </citation>
    <scope>NUCLEOTIDE SEQUENCE [LARGE SCALE GENOMIC DNA]</scope>
    <source>
        <strain evidence="14">ADI127-7</strain>
    </source>
</reference>
<dbReference type="Gene3D" id="3.40.50.880">
    <property type="match status" value="1"/>
</dbReference>
<dbReference type="Pfam" id="PF08533">
    <property type="entry name" value="Glyco_hydro_42C"/>
    <property type="match status" value="1"/>
</dbReference>
<dbReference type="PANTHER" id="PTHR36447:SF1">
    <property type="entry name" value="BETA-GALACTOSIDASE GANA"/>
    <property type="match status" value="1"/>
</dbReference>
<dbReference type="InterPro" id="IPR013739">
    <property type="entry name" value="Beta_galactosidase_C"/>
</dbReference>
<feature type="binding site" evidence="9">
    <location>
        <position position="164"/>
    </location>
    <ligand>
        <name>Zn(2+)</name>
        <dbReference type="ChEBI" id="CHEBI:29105"/>
    </ligand>
</feature>
<keyword evidence="9" id="KW-0862">Zinc</keyword>
<evidence type="ECO:0000259" key="12">
    <source>
        <dbReference type="Pfam" id="PF08533"/>
    </source>
</evidence>
<evidence type="ECO:0000256" key="8">
    <source>
        <dbReference type="PIRSR" id="PIRSR001084-2"/>
    </source>
</evidence>
<dbReference type="Pfam" id="PF08532">
    <property type="entry name" value="Glyco_hydro_42M"/>
    <property type="match status" value="1"/>
</dbReference>
<evidence type="ECO:0000256" key="5">
    <source>
        <dbReference type="ARBA" id="ARBA00023295"/>
    </source>
</evidence>
<dbReference type="Proteomes" id="UP000185511">
    <property type="component" value="Chromosome"/>
</dbReference>
<dbReference type="InterPro" id="IPR013529">
    <property type="entry name" value="Glyco_hydro_42_N"/>
</dbReference>
<evidence type="ECO:0000256" key="1">
    <source>
        <dbReference type="ARBA" id="ARBA00001412"/>
    </source>
</evidence>
<dbReference type="AlphaFoldDB" id="A0AAC9PU66"/>
<dbReference type="SUPFAM" id="SSF52317">
    <property type="entry name" value="Class I glutamine amidotransferase-like"/>
    <property type="match status" value="1"/>
</dbReference>
<proteinExistence type="inferred from homology"/>
<dbReference type="InterPro" id="IPR013738">
    <property type="entry name" value="Beta_galactosidase_Trimer"/>
</dbReference>
<dbReference type="PIRSF" id="PIRSF001084">
    <property type="entry name" value="B-galactosidase"/>
    <property type="match status" value="1"/>
</dbReference>
<gene>
    <name evidence="13" type="ORF">UA74_23870</name>
</gene>
<dbReference type="EC" id="3.2.1.23" evidence="3 6"/>
<sequence>MSTDLTALRRRLGGPAYGCDYNPEQWPEEVWAEDMRLMRQAGVNLVSIGIFSWAKIEPRPGKYDFGWFDRLMDLLAANGIGACLATMTASPPPWMARLHPETLPVTSTGVRLAPGSRQQFCPSSQVYRDYAVRLVEQIATRYRDHPALALWHVNNEYGCHMNACYSDVSAAAFRDWLRDRYGDLDRLNQAWYTDFWSQGYTDWADIGVPSLAPYHPNPGQSVDFARFTSDAFLGCFLAEKEVLFRLTPDVPVTTNFITDGPAIDLFDWAGHQDLIAFDAYPDPFEADSHIAAGFHFDLMRSLRHGQPWFLMEQATAAVNWRERNAMKLPGAMRLGSWQAVAQGADAVMFFQWRASRGGTEKFHAAMVPHTGTDTRIFREVCELGAELASVPALVDSRVRAETALLLDWSNWWALERDSHPSVDVTRHEAEMAHYAPLFEAGVTCDVVHPDRDLSGYRLVVVPNLYLLSDAAAERLRDYVRGGGHLVVSFFSGIVDENDHVHAGGMSPALRETLGVWVEEFWPLPEAGTIAVTGLGADRVGAVAAADSGATSAPVTGRIWSELIRLAGAESLAEFADGELSGSPAITRHRFGAGTAWYLGTRLDATSMRGLLDVVREAAGVGPDLPLPAGVQAVTRHAADGTRFLLLLNHGGEPVEVALPEPMTDVLARTAGPEASPMIEIRLPRHGVAVLTSSPD</sequence>
<feature type="domain" description="Beta-galactosidase trimerisation" evidence="11">
    <location>
        <begin position="400"/>
        <end position="619"/>
    </location>
</feature>